<dbReference type="Pfam" id="PF00806">
    <property type="entry name" value="PUF"/>
    <property type="match status" value="8"/>
</dbReference>
<dbReference type="OMA" id="DGNIMKC"/>
<evidence type="ECO:0000256" key="8">
    <source>
        <dbReference type="SAM" id="MobiDB-lite"/>
    </source>
</evidence>
<evidence type="ECO:0000313" key="10">
    <source>
        <dbReference type="EMBL" id="AQK76251.1"/>
    </source>
</evidence>
<sequence>MAPSQAAAVVAGPTFEDLERDLQAVLMDQNHTSPTDDLSIFRSGSAPPTVEGSRTAIGALFPGPQLHANSLGDGGGGGGTDAGVDMLTEEEIRSHPAYLSYYYSNEHLNPRLPPPMVSKEDWRAAQRFQAVSGGIGDRRRPSEVGSGNSLFSVQPGAHGEKALLNHRVGRGERNGLARQQSSEWLGRGADGLIGLSDVSGHGSRRKSFADALQENISRTAATAGHLSRSNSRNALEGPTPIRSSDSPKPQLQHRSESMNGLRSGSTSPSLVRVQSLGSSMSHTFASAVGSSISRSTTPDPQLIRRTPSPCLPPVGVRMGSSDKKVEAAAVASLNHDNADIAATLSSLNLSGNKMSIVENQAQNHVYQNFGDQTDVLFNVPKEHMQFSPQILSQNTDDGSFNAPEYVVFPNGGSNFSNSHASKLASHSNIKFSMQPPHGNLNKKGSLMSSPGSVSHYHNLNGDSHGIDVSGQYMKTHAGGFTSSMLNNQLNPDGDYGNVLSNNGVSGYQGQQETMYAQYLQANSDSPLGAAASMSPFQGRGFTGSGHLDSPGYQKAYLGTLFAQQKLQYGMPYLGKSGALNQSIYGSDPAFGIGMTYLTSPPSSQYISSPRGHVRQADRPTRLPAVRNTAGGSLGSWNSENGLMDNGYGSSLLEEFKTNKSRSFELLDIIGHVVEFSSDQYGSRFIQQKLETASIEEKNMIFPEILPHARTLMTDVFGNYVIQKFFEYGTETQTKKLATLLKGYVLQLSLQMYGCRVIQKALEVVEVEQQTQIALELDGSIMKCVRDQNGNHVVQKCIECIPQEKIQFIISAFYGHVVEFSMHPYGCRVIQRVLEHCDDESTQNAMMEEIMQSVVTLTEDQYGNYVIQHVLQHGKPEERSTIITQLAGQIVKMSQQKFASNVVEKCLTFGNPEQRQILITEMLGTTDENEPLQAMMKDQFANYVVQKVLEICDDQNRELILSRIKVHLNALKRYTYGKHIVARVEKLIAAGERRIGAPSSC</sequence>
<dbReference type="PROSITE" id="PS50302">
    <property type="entry name" value="PUM"/>
    <property type="match status" value="8"/>
</dbReference>
<feature type="domain" description="PUM-HD" evidence="9">
    <location>
        <begin position="647"/>
        <end position="987"/>
    </location>
</feature>
<feature type="compositionally biased region" description="Polar residues" evidence="8">
    <location>
        <begin position="257"/>
        <end position="269"/>
    </location>
</feature>
<evidence type="ECO:0000256" key="4">
    <source>
        <dbReference type="ARBA" id="ARBA00022845"/>
    </source>
</evidence>
<dbReference type="AlphaFoldDB" id="A0A1D6HPP4"/>
<dbReference type="GO" id="GO:0005737">
    <property type="term" value="C:cytoplasm"/>
    <property type="evidence" value="ECO:0000318"/>
    <property type="project" value="GO_Central"/>
</dbReference>
<feature type="repeat" description="Pumilio" evidence="7">
    <location>
        <begin position="884"/>
        <end position="919"/>
    </location>
</feature>
<feature type="repeat" description="Pumilio" evidence="7">
    <location>
        <begin position="811"/>
        <end position="847"/>
    </location>
</feature>
<dbReference type="EMBL" id="CM000781">
    <property type="protein sequence ID" value="AQK76250.1"/>
    <property type="molecule type" value="Genomic_DNA"/>
</dbReference>
<dbReference type="SMART" id="SM00025">
    <property type="entry name" value="Pumilio"/>
    <property type="match status" value="8"/>
</dbReference>
<dbReference type="OrthoDB" id="668540at2759"/>
<keyword evidence="5" id="KW-0694">RNA-binding</keyword>
<feature type="repeat" description="Pumilio" evidence="7">
    <location>
        <begin position="739"/>
        <end position="774"/>
    </location>
</feature>
<dbReference type="IntAct" id="A0A1D6HPP4">
    <property type="interactions" value="11"/>
</dbReference>
<keyword evidence="3" id="KW-0677">Repeat</keyword>
<dbReference type="PANTHER" id="PTHR12537">
    <property type="entry name" value="RNA BINDING PROTEIN PUMILIO-RELATED"/>
    <property type="match status" value="1"/>
</dbReference>
<evidence type="ECO:0000256" key="6">
    <source>
        <dbReference type="ARBA" id="ARBA00055193"/>
    </source>
</evidence>
<evidence type="ECO:0000259" key="9">
    <source>
        <dbReference type="PROSITE" id="PS50303"/>
    </source>
</evidence>
<dbReference type="InterPro" id="IPR016024">
    <property type="entry name" value="ARM-type_fold"/>
</dbReference>
<dbReference type="EMBL" id="CM000781">
    <property type="protein sequence ID" value="AQK76252.1"/>
    <property type="molecule type" value="Genomic_DNA"/>
</dbReference>
<reference evidence="11" key="4">
    <citation type="submission" date="2021-05" db="UniProtKB">
        <authorList>
            <consortium name="EnsemblPlants"/>
        </authorList>
    </citation>
    <scope>IDENTIFICATION</scope>
    <source>
        <strain evidence="11">cv. B73</strain>
    </source>
</reference>
<feature type="region of interest" description="Disordered" evidence="8">
    <location>
        <begin position="220"/>
        <end position="271"/>
    </location>
</feature>
<comment type="function">
    <text evidence="6">Sequence-specific RNA-binding protein that regulates translation and mRNA stability by binding the 3'-UTR of target mRNAs. Binds the APUM-binding elements (APBEs) in the 3'-UTR mRNA sequence of CLV1, PNH, WUS and FAS2.</text>
</comment>
<dbReference type="InterPro" id="IPR012940">
    <property type="entry name" value="NABP"/>
</dbReference>
<dbReference type="SUPFAM" id="SSF48371">
    <property type="entry name" value="ARM repeat"/>
    <property type="match status" value="1"/>
</dbReference>
<keyword evidence="4" id="KW-0810">Translation regulation</keyword>
<dbReference type="Pfam" id="PF07990">
    <property type="entry name" value="NABP"/>
    <property type="match status" value="2"/>
</dbReference>
<dbReference type="GO" id="GO:0010608">
    <property type="term" value="P:post-transcriptional regulation of gene expression"/>
    <property type="evidence" value="ECO:0000318"/>
    <property type="project" value="GO_Central"/>
</dbReference>
<gene>
    <name evidence="11" type="primary">LOC103627898</name>
    <name evidence="10" type="ORF">ZEAMMB73_Zm00001d018496</name>
</gene>
<dbReference type="GO" id="GO:0003729">
    <property type="term" value="F:mRNA binding"/>
    <property type="evidence" value="ECO:0000318"/>
    <property type="project" value="GO_Central"/>
</dbReference>
<dbReference type="RefSeq" id="NP_001345633.1">
    <property type="nucleotide sequence ID" value="NM_001358704.1"/>
</dbReference>
<accession>A0A1D6HPP4</accession>
<keyword evidence="12" id="KW-1185">Reference proteome</keyword>
<dbReference type="EMBL" id="CM000781">
    <property type="protein sequence ID" value="AQK76247.1"/>
    <property type="molecule type" value="Genomic_DNA"/>
</dbReference>
<organism evidence="10">
    <name type="scientific">Zea mays</name>
    <name type="common">Maize</name>
    <dbReference type="NCBI Taxonomy" id="4577"/>
    <lineage>
        <taxon>Eukaryota</taxon>
        <taxon>Viridiplantae</taxon>
        <taxon>Streptophyta</taxon>
        <taxon>Embryophyta</taxon>
        <taxon>Tracheophyta</taxon>
        <taxon>Spermatophyta</taxon>
        <taxon>Magnoliopsida</taxon>
        <taxon>Liliopsida</taxon>
        <taxon>Poales</taxon>
        <taxon>Poaceae</taxon>
        <taxon>PACMAD clade</taxon>
        <taxon>Panicoideae</taxon>
        <taxon>Andropogonodae</taxon>
        <taxon>Andropogoneae</taxon>
        <taxon>Tripsacinae</taxon>
        <taxon>Zea</taxon>
    </lineage>
</organism>
<reference evidence="12" key="1">
    <citation type="journal article" date="2009" name="Science">
        <title>The B73 maize genome: complexity, diversity, and dynamics.</title>
        <authorList>
            <person name="Schnable P.S."/>
            <person name="Ware D."/>
            <person name="Fulton R.S."/>
            <person name="Stein J.C."/>
            <person name="Wei F."/>
            <person name="Pasternak S."/>
            <person name="Liang C."/>
            <person name="Zhang J."/>
            <person name="Fulton L."/>
            <person name="Graves T.A."/>
            <person name="Minx P."/>
            <person name="Reily A.D."/>
            <person name="Courtney L."/>
            <person name="Kruchowski S.S."/>
            <person name="Tomlinson C."/>
            <person name="Strong C."/>
            <person name="Delehaunty K."/>
            <person name="Fronick C."/>
            <person name="Courtney B."/>
            <person name="Rock S.M."/>
            <person name="Belter E."/>
            <person name="Du F."/>
            <person name="Kim K."/>
            <person name="Abbott R.M."/>
            <person name="Cotton M."/>
            <person name="Levy A."/>
            <person name="Marchetto P."/>
            <person name="Ochoa K."/>
            <person name="Jackson S.M."/>
            <person name="Gillam B."/>
            <person name="Chen W."/>
            <person name="Yan L."/>
            <person name="Higginbotham J."/>
            <person name="Cardenas M."/>
            <person name="Waligorski J."/>
            <person name="Applebaum E."/>
            <person name="Phelps L."/>
            <person name="Falcone J."/>
            <person name="Kanchi K."/>
            <person name="Thane T."/>
            <person name="Scimone A."/>
            <person name="Thane N."/>
            <person name="Henke J."/>
            <person name="Wang T."/>
            <person name="Ruppert J."/>
            <person name="Shah N."/>
            <person name="Rotter K."/>
            <person name="Hodges J."/>
            <person name="Ingenthron E."/>
            <person name="Cordes M."/>
            <person name="Kohlberg S."/>
            <person name="Sgro J."/>
            <person name="Delgado B."/>
            <person name="Mead K."/>
            <person name="Chinwalla A."/>
            <person name="Leonard S."/>
            <person name="Crouse K."/>
            <person name="Collura K."/>
            <person name="Kudrna D."/>
            <person name="Currie J."/>
            <person name="He R."/>
            <person name="Angelova A."/>
            <person name="Rajasekar S."/>
            <person name="Mueller T."/>
            <person name="Lomeli R."/>
            <person name="Scara G."/>
            <person name="Ko A."/>
            <person name="Delaney K."/>
            <person name="Wissotski M."/>
            <person name="Lopez G."/>
            <person name="Campos D."/>
            <person name="Braidotti M."/>
            <person name="Ashley E."/>
            <person name="Golser W."/>
            <person name="Kim H."/>
            <person name="Lee S."/>
            <person name="Lin J."/>
            <person name="Dujmic Z."/>
            <person name="Kim W."/>
            <person name="Talag J."/>
            <person name="Zuccolo A."/>
            <person name="Fan C."/>
            <person name="Sebastian A."/>
            <person name="Kramer M."/>
            <person name="Spiegel L."/>
            <person name="Nascimento L."/>
            <person name="Zutavern T."/>
            <person name="Miller B."/>
            <person name="Ambroise C."/>
            <person name="Muller S."/>
            <person name="Spooner W."/>
            <person name="Narechania A."/>
            <person name="Ren L."/>
            <person name="Wei S."/>
            <person name="Kumari S."/>
            <person name="Faga B."/>
            <person name="Levy M.J."/>
            <person name="McMahan L."/>
            <person name="Van Buren P."/>
            <person name="Vaughn M.W."/>
            <person name="Ying K."/>
            <person name="Yeh C.-T."/>
            <person name="Emrich S.J."/>
            <person name="Jia Y."/>
            <person name="Kalyanaraman A."/>
            <person name="Hsia A.-P."/>
            <person name="Barbazuk W.B."/>
            <person name="Baucom R.S."/>
            <person name="Brutnell T.P."/>
            <person name="Carpita N.C."/>
            <person name="Chaparro C."/>
            <person name="Chia J.-M."/>
            <person name="Deragon J.-M."/>
            <person name="Estill J.C."/>
            <person name="Fu Y."/>
            <person name="Jeddeloh J.A."/>
            <person name="Han Y."/>
            <person name="Lee H."/>
            <person name="Li P."/>
            <person name="Lisch D.R."/>
            <person name="Liu S."/>
            <person name="Liu Z."/>
            <person name="Nagel D.H."/>
            <person name="McCann M.C."/>
            <person name="SanMiguel P."/>
            <person name="Myers A.M."/>
            <person name="Nettleton D."/>
            <person name="Nguyen J."/>
            <person name="Penning B.W."/>
            <person name="Ponnala L."/>
            <person name="Schneider K.L."/>
            <person name="Schwartz D.C."/>
            <person name="Sharma A."/>
            <person name="Soderlund C."/>
            <person name="Springer N.M."/>
            <person name="Sun Q."/>
            <person name="Wang H."/>
            <person name="Waterman M."/>
            <person name="Westerman R."/>
            <person name="Wolfgruber T.K."/>
            <person name="Yang L."/>
            <person name="Yu Y."/>
            <person name="Zhang L."/>
            <person name="Zhou S."/>
            <person name="Zhu Q."/>
            <person name="Bennetzen J.L."/>
            <person name="Dawe R.K."/>
            <person name="Jiang J."/>
            <person name="Jiang N."/>
            <person name="Presting G.G."/>
            <person name="Wessler S.R."/>
            <person name="Aluru S."/>
            <person name="Martienssen R.A."/>
            <person name="Clifton S.W."/>
            <person name="McCombie W.R."/>
            <person name="Wing R.A."/>
            <person name="Wilson R.K."/>
        </authorList>
    </citation>
    <scope>NUCLEOTIDE SEQUENCE [LARGE SCALE GENOMIC DNA]</scope>
    <source>
        <strain evidence="12">cv. B73</strain>
    </source>
</reference>
<evidence type="ECO:0000256" key="5">
    <source>
        <dbReference type="ARBA" id="ARBA00022884"/>
    </source>
</evidence>
<feature type="repeat" description="Pumilio" evidence="7">
    <location>
        <begin position="667"/>
        <end position="702"/>
    </location>
</feature>
<dbReference type="InterPro" id="IPR001313">
    <property type="entry name" value="Pumilio_RNA-bd_rpt"/>
</dbReference>
<dbReference type="GO" id="GO:0006417">
    <property type="term" value="P:regulation of translation"/>
    <property type="evidence" value="ECO:0007669"/>
    <property type="project" value="UniProtKB-KW"/>
</dbReference>
<dbReference type="EMBL" id="CM000781">
    <property type="protein sequence ID" value="AQK76248.1"/>
    <property type="molecule type" value="Genomic_DNA"/>
</dbReference>
<dbReference type="InterPro" id="IPR033712">
    <property type="entry name" value="Pumilio_RNA-bd"/>
</dbReference>
<evidence type="ECO:0007829" key="13">
    <source>
        <dbReference type="PeptideAtlas" id="A0A1D6HPP4"/>
    </source>
</evidence>
<feature type="region of interest" description="Disordered" evidence="8">
    <location>
        <begin position="133"/>
        <end position="158"/>
    </location>
</feature>
<dbReference type="FunFam" id="1.25.10.10:FF:000004">
    <property type="entry name" value="Pumilio homolog 1 isoform 2"/>
    <property type="match status" value="1"/>
</dbReference>
<dbReference type="InterPro" id="IPR033133">
    <property type="entry name" value="PUM-HD"/>
</dbReference>
<protein>
    <submittedName>
        <fullName evidence="10">Pumilio homolog 4</fullName>
    </submittedName>
</protein>
<evidence type="ECO:0000256" key="3">
    <source>
        <dbReference type="ARBA" id="ARBA00022737"/>
    </source>
</evidence>
<feature type="repeat" description="Pumilio" evidence="7">
    <location>
        <begin position="920"/>
        <end position="961"/>
    </location>
</feature>
<dbReference type="ExpressionAtlas" id="A0A1D6HPP4">
    <property type="expression patterns" value="baseline and differential"/>
</dbReference>
<evidence type="ECO:0000313" key="12">
    <source>
        <dbReference type="Proteomes" id="UP000007305"/>
    </source>
</evidence>
<reference evidence="10" key="2">
    <citation type="submission" date="2015-12" db="EMBL/GenBank/DDBJ databases">
        <title>Update maize B73 reference genome by single molecule sequencing technologies.</title>
        <authorList>
            <consortium name="Maize Genome Sequencing Project"/>
            <person name="Ware D."/>
        </authorList>
    </citation>
    <scope>NUCLEOTIDE SEQUENCE</scope>
    <source>
        <tissue evidence="10">Seedling</tissue>
    </source>
</reference>
<dbReference type="Proteomes" id="UP000007305">
    <property type="component" value="Chromosome 5"/>
</dbReference>
<dbReference type="KEGG" id="zma:103627898"/>
<proteinExistence type="evidence at protein level"/>
<dbReference type="EnsemblPlants" id="Zm00001eb259050_T002">
    <property type="protein sequence ID" value="Zm00001eb259050_P002"/>
    <property type="gene ID" value="Zm00001eb259050"/>
</dbReference>
<dbReference type="Gene3D" id="1.25.10.10">
    <property type="entry name" value="Leucine-rich Repeat Variant"/>
    <property type="match status" value="1"/>
</dbReference>
<dbReference type="EMBL" id="CM000781">
    <property type="protein sequence ID" value="AQK76251.1"/>
    <property type="molecule type" value="Genomic_DNA"/>
</dbReference>
<feature type="region of interest" description="Disordered" evidence="8">
    <location>
        <begin position="286"/>
        <end position="318"/>
    </location>
</feature>
<dbReference type="InterPro" id="IPR011989">
    <property type="entry name" value="ARM-like"/>
</dbReference>
<reference evidence="11" key="3">
    <citation type="submission" date="2019-07" db="EMBL/GenBank/DDBJ databases">
        <authorList>
            <person name="Seetharam A."/>
            <person name="Woodhouse M."/>
            <person name="Cannon E."/>
        </authorList>
    </citation>
    <scope>NUCLEOTIDE SEQUENCE [LARGE SCALE GENOMIC DNA]</scope>
    <source>
        <strain evidence="11">cv. B73</strain>
    </source>
</reference>
<dbReference type="Gramene" id="Zm00001eb259050_T002">
    <property type="protein sequence ID" value="Zm00001eb259050_P002"/>
    <property type="gene ID" value="Zm00001eb259050"/>
</dbReference>
<evidence type="ECO:0000256" key="7">
    <source>
        <dbReference type="PROSITE-ProRule" id="PRU00317"/>
    </source>
</evidence>
<dbReference type="PROSITE" id="PS50303">
    <property type="entry name" value="PUM_HD"/>
    <property type="match status" value="1"/>
</dbReference>
<dbReference type="CDD" id="cd07920">
    <property type="entry name" value="Pumilio"/>
    <property type="match status" value="1"/>
</dbReference>
<feature type="compositionally biased region" description="Polar residues" evidence="8">
    <location>
        <begin position="286"/>
        <end position="299"/>
    </location>
</feature>
<dbReference type="PANTHER" id="PTHR12537:SF12">
    <property type="entry name" value="MATERNAL PROTEIN PUMILIO"/>
    <property type="match status" value="1"/>
</dbReference>
<evidence type="ECO:0000256" key="1">
    <source>
        <dbReference type="ARBA" id="ARBA00004496"/>
    </source>
</evidence>
<keyword evidence="13" id="KW-1267">Proteomics identification</keyword>
<dbReference type="GeneID" id="103627898"/>
<evidence type="ECO:0000256" key="2">
    <source>
        <dbReference type="ARBA" id="ARBA00022490"/>
    </source>
</evidence>
<dbReference type="STRING" id="4577.A0A1D6HPP4"/>
<evidence type="ECO:0000313" key="11">
    <source>
        <dbReference type="EnsemblPlants" id="Zm00001eb259050_P002"/>
    </source>
</evidence>
<dbReference type="SMR" id="A0A1D6HPP4"/>
<feature type="repeat" description="Pumilio" evidence="7">
    <location>
        <begin position="775"/>
        <end position="810"/>
    </location>
</feature>
<name>A0A1D6HPP4_MAIZE</name>
<comment type="subcellular location">
    <subcellularLocation>
        <location evidence="1">Cytoplasm</location>
    </subcellularLocation>
</comment>
<feature type="repeat" description="Pumilio" evidence="7">
    <location>
        <begin position="703"/>
        <end position="738"/>
    </location>
</feature>
<feature type="repeat" description="Pumilio" evidence="7">
    <location>
        <begin position="848"/>
        <end position="883"/>
    </location>
</feature>
<keyword evidence="2" id="KW-0963">Cytoplasm</keyword>